<dbReference type="Proteomes" id="UP000613740">
    <property type="component" value="Unassembled WGS sequence"/>
</dbReference>
<dbReference type="EMBL" id="JAEHOD010000009">
    <property type="protein sequence ID" value="KAG2451121.1"/>
    <property type="molecule type" value="Genomic_DNA"/>
</dbReference>
<sequence length="542" mass="57606">MSETSLLEPAGGTVRVVQQNLLHDKVDARLLKLATDAMTKFNEVIPSRSALITSIADVALRATGQEPTPDTINSMRGQIYEARAGGTNWTLPGGEKVAALGMAITLPAAQGCTLAADGAVMPFTAIVCVQSAACEVDTAGGPNAVVEHLAYAAMCKIISEEAANDNPGGAINERIREFWSGPVGALLDVRYVKVPQSQLDPLLAELGANRNTLHGQVYYAHHSSPEVCEAIQRAGGYYLYSNGAYLRCISLQSRPDGATTTPEMRELLELHGIQIELSGPAVTDQELNELGARVAHRLSTGVAAVLPTVQQHPNLANRIAIYDVYGSARCLTGLDPDNYGEYLFTFKDDVMVALIDLQPTTWQADGRKCFHLPSCKVYMVPCTALSTAAILLSVSGGANLFSTMLYPETKRCRVSLTDAVVEQQYQMNPGAGDEWWEQQGAHLGMAAGLALCGQAGAGMSPNFVGTDPKHPLRAQQATQRALQASHAPGPLPMPDLQLHLGEAVPVLDAAAVTAAVEVAMYEDLDDLLFPAPSPKRARGGGP</sequence>
<dbReference type="OrthoDB" id="563275at2759"/>
<protein>
    <submittedName>
        <fullName evidence="1">Uncharacterized protein</fullName>
    </submittedName>
</protein>
<proteinExistence type="predicted"/>
<dbReference type="AlphaFoldDB" id="A0A835WPB6"/>
<evidence type="ECO:0000313" key="2">
    <source>
        <dbReference type="Proteomes" id="UP000613740"/>
    </source>
</evidence>
<gene>
    <name evidence="1" type="ORF">HYH02_004389</name>
</gene>
<evidence type="ECO:0000313" key="1">
    <source>
        <dbReference type="EMBL" id="KAG2451121.1"/>
    </source>
</evidence>
<organism evidence="1 2">
    <name type="scientific">Chlamydomonas schloesseri</name>
    <dbReference type="NCBI Taxonomy" id="2026947"/>
    <lineage>
        <taxon>Eukaryota</taxon>
        <taxon>Viridiplantae</taxon>
        <taxon>Chlorophyta</taxon>
        <taxon>core chlorophytes</taxon>
        <taxon>Chlorophyceae</taxon>
        <taxon>CS clade</taxon>
        <taxon>Chlamydomonadales</taxon>
        <taxon>Chlamydomonadaceae</taxon>
        <taxon>Chlamydomonas</taxon>
    </lineage>
</organism>
<name>A0A835WPB6_9CHLO</name>
<keyword evidence="2" id="KW-1185">Reference proteome</keyword>
<reference evidence="1" key="1">
    <citation type="journal article" date="2020" name="bioRxiv">
        <title>Comparative genomics of Chlamydomonas.</title>
        <authorList>
            <person name="Craig R.J."/>
            <person name="Hasan A.R."/>
            <person name="Ness R.W."/>
            <person name="Keightley P.D."/>
        </authorList>
    </citation>
    <scope>NUCLEOTIDE SEQUENCE</scope>
    <source>
        <strain evidence="1">CCAP 11/173</strain>
    </source>
</reference>
<accession>A0A835WPB6</accession>
<comment type="caution">
    <text evidence="1">The sequence shown here is derived from an EMBL/GenBank/DDBJ whole genome shotgun (WGS) entry which is preliminary data.</text>
</comment>